<dbReference type="GO" id="GO:0005524">
    <property type="term" value="F:ATP binding"/>
    <property type="evidence" value="ECO:0007669"/>
    <property type="project" value="UniProtKB-UniRule"/>
</dbReference>
<comment type="caution">
    <text evidence="5">The sequence shown here is derived from an EMBL/GenBank/DDBJ whole genome shotgun (WGS) entry which is preliminary data.</text>
</comment>
<sequence length="499" mass="57760">MADFNTNHYEELLINRVRKDGFGYDEESEFPKYFVLRIALAWAMNAPHLPLESVDWKHKRLEGERGKEYHLEQITGKGKDKKEDFDLLIRSMLYIKHKEELDRDKKDIFSDDKEYLRILSRYIQRGLYELDNTYKSRDCFYQWCWDNLHLSLKQEEQTKENPKNNEVGYFPKLQDYFKKQGIGIRLINEEDSYRHHICKIELLDSIKIQAFKTKSQYLDDELGANIYIEQVKGISKTYSIQIPKPKGQRRTLGLSEFKQGLEVLRKQNFELGVFAGMSVDKKPFCFDLKTTPHLLVAGQTGGGKSMLLKNIILCLLRHQNVEIFIIDPKAGASFAEFTQIKNLEILGTDKSGDIIESFVSEMESRYVRKSKGESFESMPYRVLIIDELNDLIRQNKDIETHLIRLAEKAREARIHLVLATQRPDSATLSGSLRSNVPSRIALKVQKSTESKIILDEVGAEKLTGNGDMLIKLGDSSSLQRIIGIYLTEEEIQSQLKAVF</sequence>
<keyword evidence="1 3" id="KW-0547">Nucleotide-binding</keyword>
<dbReference type="RefSeq" id="WP_104724877.1">
    <property type="nucleotide sequence ID" value="NZ_FZNE01000009.1"/>
</dbReference>
<evidence type="ECO:0000256" key="3">
    <source>
        <dbReference type="PROSITE-ProRule" id="PRU00289"/>
    </source>
</evidence>
<keyword evidence="2 3" id="KW-0067">ATP-binding</keyword>
<feature type="domain" description="FtsK" evidence="4">
    <location>
        <begin position="281"/>
        <end position="451"/>
    </location>
</feature>
<dbReference type="PANTHER" id="PTHR22683">
    <property type="entry name" value="SPORULATION PROTEIN RELATED"/>
    <property type="match status" value="1"/>
</dbReference>
<dbReference type="GO" id="GO:0003677">
    <property type="term" value="F:DNA binding"/>
    <property type="evidence" value="ECO:0007669"/>
    <property type="project" value="InterPro"/>
</dbReference>
<organism evidence="5 6">
    <name type="scientific">Helicobacter cholecystus</name>
    <dbReference type="NCBI Taxonomy" id="45498"/>
    <lineage>
        <taxon>Bacteria</taxon>
        <taxon>Pseudomonadati</taxon>
        <taxon>Campylobacterota</taxon>
        <taxon>Epsilonproteobacteria</taxon>
        <taxon>Campylobacterales</taxon>
        <taxon>Helicobacteraceae</taxon>
        <taxon>Helicobacter</taxon>
    </lineage>
</organism>
<dbReference type="PROSITE" id="PS50901">
    <property type="entry name" value="FTSK"/>
    <property type="match status" value="1"/>
</dbReference>
<dbReference type="CDD" id="cd01127">
    <property type="entry name" value="TrwB_TraG_TraD_VirD4"/>
    <property type="match status" value="1"/>
</dbReference>
<proteinExistence type="predicted"/>
<dbReference type="SUPFAM" id="SSF52540">
    <property type="entry name" value="P-loop containing nucleoside triphosphate hydrolases"/>
    <property type="match status" value="1"/>
</dbReference>
<keyword evidence="6" id="KW-1185">Reference proteome</keyword>
<name>A0A3D8IVD4_9HELI</name>
<accession>A0A3D8IVD4</accession>
<dbReference type="InterPro" id="IPR003593">
    <property type="entry name" value="AAA+_ATPase"/>
</dbReference>
<dbReference type="PANTHER" id="PTHR22683:SF41">
    <property type="entry name" value="DNA TRANSLOCASE FTSK"/>
    <property type="match status" value="1"/>
</dbReference>
<dbReference type="EMBL" id="NXLU01000005">
    <property type="protein sequence ID" value="RDU68936.1"/>
    <property type="molecule type" value="Genomic_DNA"/>
</dbReference>
<dbReference type="InterPro" id="IPR002543">
    <property type="entry name" value="FtsK_dom"/>
</dbReference>
<dbReference type="Proteomes" id="UP000257067">
    <property type="component" value="Unassembled WGS sequence"/>
</dbReference>
<evidence type="ECO:0000256" key="2">
    <source>
        <dbReference type="ARBA" id="ARBA00022840"/>
    </source>
</evidence>
<evidence type="ECO:0000313" key="5">
    <source>
        <dbReference type="EMBL" id="RDU68936.1"/>
    </source>
</evidence>
<dbReference type="AlphaFoldDB" id="A0A3D8IVD4"/>
<feature type="binding site" evidence="3">
    <location>
        <begin position="298"/>
        <end position="305"/>
    </location>
    <ligand>
        <name>ATP</name>
        <dbReference type="ChEBI" id="CHEBI:30616"/>
    </ligand>
</feature>
<reference evidence="5 6" key="1">
    <citation type="submission" date="2018-04" db="EMBL/GenBank/DDBJ databases">
        <title>Novel Campyloabacter and Helicobacter Species and Strains.</title>
        <authorList>
            <person name="Mannion A.J."/>
            <person name="Shen Z."/>
            <person name="Fox J.G."/>
        </authorList>
    </citation>
    <scope>NUCLEOTIDE SEQUENCE [LARGE SCALE GENOMIC DNA]</scope>
    <source>
        <strain evidence="5 6">ATCC 700242</strain>
    </source>
</reference>
<dbReference type="SMART" id="SM00382">
    <property type="entry name" value="AAA"/>
    <property type="match status" value="1"/>
</dbReference>
<dbReference type="Gene3D" id="3.40.50.300">
    <property type="entry name" value="P-loop containing nucleotide triphosphate hydrolases"/>
    <property type="match status" value="1"/>
</dbReference>
<gene>
    <name evidence="5" type="ORF">CQA62_04865</name>
</gene>
<dbReference type="OrthoDB" id="233350at2"/>
<evidence type="ECO:0000256" key="1">
    <source>
        <dbReference type="ARBA" id="ARBA00022741"/>
    </source>
</evidence>
<dbReference type="InterPro" id="IPR050206">
    <property type="entry name" value="FtsK/SpoIIIE/SftA"/>
</dbReference>
<evidence type="ECO:0000259" key="4">
    <source>
        <dbReference type="PROSITE" id="PS50901"/>
    </source>
</evidence>
<protein>
    <submittedName>
        <fullName evidence="5">DNA translocase FtsK</fullName>
    </submittedName>
</protein>
<dbReference type="InterPro" id="IPR027417">
    <property type="entry name" value="P-loop_NTPase"/>
</dbReference>
<dbReference type="Pfam" id="PF01580">
    <property type="entry name" value="FtsK_SpoIIIE"/>
    <property type="match status" value="2"/>
</dbReference>
<evidence type="ECO:0000313" key="6">
    <source>
        <dbReference type="Proteomes" id="UP000257067"/>
    </source>
</evidence>